<keyword evidence="1" id="KW-0547">Nucleotide-binding</keyword>
<comment type="caution">
    <text evidence="3">The sequence shown here is derived from an EMBL/GenBank/DDBJ whole genome shotgun (WGS) entry which is preliminary data.</text>
</comment>
<protein>
    <recommendedName>
        <fullName evidence="2">ATP-grasp domain-containing protein</fullName>
    </recommendedName>
</protein>
<proteinExistence type="predicted"/>
<gene>
    <name evidence="3" type="ORF">A8708_30880</name>
</gene>
<dbReference type="InterPro" id="IPR026838">
    <property type="entry name" value="YheC/D"/>
</dbReference>
<keyword evidence="4" id="KW-1185">Reference proteome</keyword>
<reference evidence="3 4" key="1">
    <citation type="submission" date="2016-05" db="EMBL/GenBank/DDBJ databases">
        <title>Paenibacillus sp. 1ZS3-15 nov., isolated from the rhizosphere soil.</title>
        <authorList>
            <person name="Zhang X.X."/>
            <person name="Zhang J."/>
        </authorList>
    </citation>
    <scope>NUCLEOTIDE SEQUENCE [LARGE SCALE GENOMIC DNA]</scope>
    <source>
        <strain evidence="3 4">1ZS3-15</strain>
    </source>
</reference>
<dbReference type="OrthoDB" id="7869153at2"/>
<dbReference type="Pfam" id="PF14398">
    <property type="entry name" value="ATPgrasp_YheCD"/>
    <property type="match status" value="1"/>
</dbReference>
<dbReference type="SUPFAM" id="SSF56059">
    <property type="entry name" value="Glutathione synthetase ATP-binding domain-like"/>
    <property type="match status" value="1"/>
</dbReference>
<feature type="domain" description="ATP-grasp" evidence="2">
    <location>
        <begin position="190"/>
        <end position="454"/>
    </location>
</feature>
<evidence type="ECO:0000313" key="4">
    <source>
        <dbReference type="Proteomes" id="UP000078454"/>
    </source>
</evidence>
<dbReference type="AlphaFoldDB" id="A0A198AK31"/>
<evidence type="ECO:0000256" key="1">
    <source>
        <dbReference type="PROSITE-ProRule" id="PRU00409"/>
    </source>
</evidence>
<dbReference type="PROSITE" id="PS50975">
    <property type="entry name" value="ATP_GRASP"/>
    <property type="match status" value="1"/>
</dbReference>
<dbReference type="EMBL" id="LYPB01000049">
    <property type="protein sequence ID" value="OAS21283.1"/>
    <property type="molecule type" value="Genomic_DNA"/>
</dbReference>
<name>A0A198AK31_9BACL</name>
<dbReference type="InterPro" id="IPR011761">
    <property type="entry name" value="ATP-grasp"/>
</dbReference>
<sequence>MTRSKVGVTIQSTSIFLDDRTVVLSEAIARKWKVPSNHMINMRFGSYQQDVKVVTAAVPNSLRVDPALASKIGLHQGARLTINYKPTSNTMSIGPLIGVMISRVNASSPSRPFGPITTFCKELTDACDQMGASVCFFPPKEMRANPQSLSAYSYANGTWSKRTFPIPNVIYNRLTSRKYENLPNVQQFMKDVKSRYGTEIFNEKYLNKTEVFEALRKDSSLHSYLPESYLFKNFPMLKSMAARHGVLFLKPITGSLGNGIIRIRREGLGESYTAHSTSLAGVRRQTYPTLLAVFQSISGKLKTQRYQIQQGLDLISSEGNPIDFRALVQRGEKGEWEITSIVGRIAGSQHFVSNLARGGSLSTVPAALAKASFTTTAARAAIIRRLRKASLEIAKGIETQIPSHFGELGIDLAVDRSGRVWLLEVNSKPSKDDNTALNTDNTKNKIRPSVRTLVKYARFLAKQ</sequence>
<dbReference type="GO" id="GO:0046872">
    <property type="term" value="F:metal ion binding"/>
    <property type="evidence" value="ECO:0007669"/>
    <property type="project" value="InterPro"/>
</dbReference>
<dbReference type="RefSeq" id="WP_068662856.1">
    <property type="nucleotide sequence ID" value="NZ_LYPB01000049.1"/>
</dbReference>
<dbReference type="Proteomes" id="UP000078454">
    <property type="component" value="Unassembled WGS sequence"/>
</dbReference>
<organism evidence="3 4">
    <name type="scientific">Paenibacillus oryzisoli</name>
    <dbReference type="NCBI Taxonomy" id="1850517"/>
    <lineage>
        <taxon>Bacteria</taxon>
        <taxon>Bacillati</taxon>
        <taxon>Bacillota</taxon>
        <taxon>Bacilli</taxon>
        <taxon>Bacillales</taxon>
        <taxon>Paenibacillaceae</taxon>
        <taxon>Paenibacillus</taxon>
    </lineage>
</organism>
<dbReference type="Gene3D" id="3.30.470.20">
    <property type="entry name" value="ATP-grasp fold, B domain"/>
    <property type="match status" value="1"/>
</dbReference>
<dbReference type="STRING" id="1850517.A8708_30880"/>
<accession>A0A198AK31</accession>
<evidence type="ECO:0000313" key="3">
    <source>
        <dbReference type="EMBL" id="OAS21283.1"/>
    </source>
</evidence>
<dbReference type="GO" id="GO:0005524">
    <property type="term" value="F:ATP binding"/>
    <property type="evidence" value="ECO:0007669"/>
    <property type="project" value="UniProtKB-UniRule"/>
</dbReference>
<keyword evidence="1" id="KW-0067">ATP-binding</keyword>
<evidence type="ECO:0000259" key="2">
    <source>
        <dbReference type="PROSITE" id="PS50975"/>
    </source>
</evidence>